<proteinExistence type="predicted"/>
<dbReference type="WBParaSite" id="Smp_061210.1">
    <property type="protein sequence ID" value="Smp_061210.1"/>
    <property type="gene ID" value="Smp_061210"/>
</dbReference>
<keyword evidence="2" id="KW-1185">Reference proteome</keyword>
<dbReference type="InterPro" id="IPR036047">
    <property type="entry name" value="F-box-like_dom_sf"/>
</dbReference>
<dbReference type="PROSITE" id="PS50181">
    <property type="entry name" value="FBOX"/>
    <property type="match status" value="1"/>
</dbReference>
<dbReference type="STRING" id="6183.A0A3Q0KGL3"/>
<reference evidence="3" key="2">
    <citation type="submission" date="2018-12" db="UniProtKB">
        <authorList>
            <consortium name="WormBaseParasite"/>
        </authorList>
    </citation>
    <scope>IDENTIFICATION</scope>
    <source>
        <strain evidence="3">Puerto Rican</strain>
    </source>
</reference>
<protein>
    <submittedName>
        <fullName evidence="3">F-box domain-containing protein</fullName>
    </submittedName>
</protein>
<name>A0A3Q0KGL3_SCHMA</name>
<dbReference type="InterPro" id="IPR001810">
    <property type="entry name" value="F-box_dom"/>
</dbReference>
<dbReference type="InParanoid" id="A0A3Q0KGL3"/>
<dbReference type="Pfam" id="PF24467">
    <property type="entry name" value="ARM_FBXO47"/>
    <property type="match status" value="1"/>
</dbReference>
<dbReference type="InterPro" id="IPR056622">
    <property type="entry name" value="ARM_FBXO47"/>
</dbReference>
<dbReference type="PANTHER" id="PTHR34098">
    <property type="entry name" value="F-BOX ONLY PROTEIN 47"/>
    <property type="match status" value="1"/>
</dbReference>
<feature type="domain" description="F-box" evidence="1">
    <location>
        <begin position="33"/>
        <end position="89"/>
    </location>
</feature>
<sequence>MKRCADPVHGLCVPGGKQLRHRCSDLSSSYRCLSGVSVLPFDIKCQILSLVEISDLMNLWEVSKEFQLMIEKYCDSSQCPQLSQFYDPHNHELHSVFSSRCTVTLYKHAGNLFRRIYQYQPLFRKLQFLECSLRRHMPNLEKSSRTSQNLQEPDRYLSICSIGPLKCLALFLYGVFLKEFIIGWPEQNIQRVFHTLVHVCFNENFWFRLSSLICQRPGVDPQSELTLRLFLRKTFLDPNALPQMYDEISSLSSSVFNAKQFLSSDNSSLTIQYDALQNLHPAEAHSETSWTRETISYHVSPRYPSDNALLTSVSSSSSYNDNGFSSDDLLTVTQLPQLVGVAGYSLSSFPTLVKQNLSASSSKLTNTYFWPASNILMEILHSYSYTHQARILFILYGPLHRGNLMWRTMCENTAADSQQLSACFGELGSVLSNMFHSGLWTSDDIINIIDQITITPEDWLAENVACLLHTSGPEIALLSVTNKARSGKTAEVAVTLTSLCLVQVKIRAKLTELINLVSATFQATKEKDRTAFLDQLARSFQDVIVDLYETDELEERVEDFSTILRAQAEFMRALMAYIYEE</sequence>
<dbReference type="InterPro" id="IPR038946">
    <property type="entry name" value="FBXO47"/>
</dbReference>
<reference evidence="2" key="1">
    <citation type="journal article" date="2012" name="PLoS Negl. Trop. Dis.">
        <title>A systematically improved high quality genome and transcriptome of the human blood fluke Schistosoma mansoni.</title>
        <authorList>
            <person name="Protasio A.V."/>
            <person name="Tsai I.J."/>
            <person name="Babbage A."/>
            <person name="Nichol S."/>
            <person name="Hunt M."/>
            <person name="Aslett M.A."/>
            <person name="De Silva N."/>
            <person name="Velarde G.S."/>
            <person name="Anderson T.J."/>
            <person name="Clark R.C."/>
            <person name="Davidson C."/>
            <person name="Dillon G.P."/>
            <person name="Holroyd N.E."/>
            <person name="LoVerde P.T."/>
            <person name="Lloyd C."/>
            <person name="McQuillan J."/>
            <person name="Oliveira G."/>
            <person name="Otto T.D."/>
            <person name="Parker-Manuel S.J."/>
            <person name="Quail M.A."/>
            <person name="Wilson R.A."/>
            <person name="Zerlotini A."/>
            <person name="Dunne D.W."/>
            <person name="Berriman M."/>
        </authorList>
    </citation>
    <scope>NUCLEOTIDE SEQUENCE [LARGE SCALE GENOMIC DNA]</scope>
    <source>
        <strain evidence="2">Puerto Rican</strain>
    </source>
</reference>
<evidence type="ECO:0000313" key="3">
    <source>
        <dbReference type="WBParaSite" id="Smp_061210.1"/>
    </source>
</evidence>
<evidence type="ECO:0000259" key="1">
    <source>
        <dbReference type="PROSITE" id="PS50181"/>
    </source>
</evidence>
<dbReference type="Proteomes" id="UP000008854">
    <property type="component" value="Unassembled WGS sequence"/>
</dbReference>
<evidence type="ECO:0000313" key="2">
    <source>
        <dbReference type="Proteomes" id="UP000008854"/>
    </source>
</evidence>
<organism evidence="2 3">
    <name type="scientific">Schistosoma mansoni</name>
    <name type="common">Blood fluke</name>
    <dbReference type="NCBI Taxonomy" id="6183"/>
    <lineage>
        <taxon>Eukaryota</taxon>
        <taxon>Metazoa</taxon>
        <taxon>Spiralia</taxon>
        <taxon>Lophotrochozoa</taxon>
        <taxon>Platyhelminthes</taxon>
        <taxon>Trematoda</taxon>
        <taxon>Digenea</taxon>
        <taxon>Strigeidida</taxon>
        <taxon>Schistosomatoidea</taxon>
        <taxon>Schistosomatidae</taxon>
        <taxon>Schistosoma</taxon>
    </lineage>
</organism>
<accession>A0A3Q0KGL3</accession>
<dbReference type="AlphaFoldDB" id="A0A3Q0KGL3"/>
<dbReference type="SUPFAM" id="SSF81383">
    <property type="entry name" value="F-box domain"/>
    <property type="match status" value="1"/>
</dbReference>
<dbReference type="PANTHER" id="PTHR34098:SF1">
    <property type="entry name" value="F-BOX ONLY PROTEIN 47"/>
    <property type="match status" value="1"/>
</dbReference>